<evidence type="ECO:0000256" key="6">
    <source>
        <dbReference type="ARBA" id="ARBA00023136"/>
    </source>
</evidence>
<feature type="transmembrane region" description="Helical" evidence="8">
    <location>
        <begin position="37"/>
        <end position="58"/>
    </location>
</feature>
<feature type="transmembrane region" description="Helical" evidence="8">
    <location>
        <begin position="269"/>
        <end position="294"/>
    </location>
</feature>
<dbReference type="InterPro" id="IPR017871">
    <property type="entry name" value="ABC_transporter-like_CS"/>
</dbReference>
<gene>
    <name evidence="11" type="ORF">WG929_18645</name>
</gene>
<dbReference type="Gene3D" id="3.40.50.300">
    <property type="entry name" value="P-loop containing nucleotide triphosphate hydrolases"/>
    <property type="match status" value="1"/>
</dbReference>
<keyword evidence="5 8" id="KW-1133">Transmembrane helix</keyword>
<dbReference type="Pfam" id="PF00664">
    <property type="entry name" value="ABC_membrane"/>
    <property type="match status" value="1"/>
</dbReference>
<dbReference type="InterPro" id="IPR003439">
    <property type="entry name" value="ABC_transporter-like_ATP-bd"/>
</dbReference>
<feature type="region of interest" description="Disordered" evidence="7">
    <location>
        <begin position="596"/>
        <end position="628"/>
    </location>
</feature>
<keyword evidence="4 11" id="KW-0067">ATP-binding</keyword>
<accession>A0ABW8NN61</accession>
<comment type="caution">
    <text evidence="11">The sequence shown here is derived from an EMBL/GenBank/DDBJ whole genome shotgun (WGS) entry which is preliminary data.</text>
</comment>
<evidence type="ECO:0000256" key="3">
    <source>
        <dbReference type="ARBA" id="ARBA00022741"/>
    </source>
</evidence>
<evidence type="ECO:0000313" key="11">
    <source>
        <dbReference type="EMBL" id="MFK4754429.1"/>
    </source>
</evidence>
<feature type="transmembrane region" description="Helical" evidence="8">
    <location>
        <begin position="156"/>
        <end position="180"/>
    </location>
</feature>
<feature type="transmembrane region" description="Helical" evidence="8">
    <location>
        <begin position="78"/>
        <end position="100"/>
    </location>
</feature>
<dbReference type="InterPro" id="IPR011527">
    <property type="entry name" value="ABC1_TM_dom"/>
</dbReference>
<dbReference type="PROSITE" id="PS00211">
    <property type="entry name" value="ABC_TRANSPORTER_1"/>
    <property type="match status" value="1"/>
</dbReference>
<dbReference type="InterPro" id="IPR039421">
    <property type="entry name" value="Type_1_exporter"/>
</dbReference>
<keyword evidence="2 8" id="KW-0812">Transmembrane</keyword>
<proteinExistence type="predicted"/>
<dbReference type="SMART" id="SM00382">
    <property type="entry name" value="AAA"/>
    <property type="match status" value="1"/>
</dbReference>
<evidence type="ECO:0000313" key="12">
    <source>
        <dbReference type="Proteomes" id="UP001620597"/>
    </source>
</evidence>
<organism evidence="11 12">
    <name type="scientific">Oceanobacter antarcticus</name>
    <dbReference type="NCBI Taxonomy" id="3133425"/>
    <lineage>
        <taxon>Bacteria</taxon>
        <taxon>Pseudomonadati</taxon>
        <taxon>Pseudomonadota</taxon>
        <taxon>Gammaproteobacteria</taxon>
        <taxon>Oceanospirillales</taxon>
        <taxon>Oceanospirillaceae</taxon>
        <taxon>Oceanobacter</taxon>
    </lineage>
</organism>
<dbReference type="Pfam" id="PF00005">
    <property type="entry name" value="ABC_tran"/>
    <property type="match status" value="1"/>
</dbReference>
<comment type="subcellular location">
    <subcellularLocation>
        <location evidence="1">Cell membrane</location>
        <topology evidence="1">Multi-pass membrane protein</topology>
    </subcellularLocation>
</comment>
<evidence type="ECO:0000256" key="2">
    <source>
        <dbReference type="ARBA" id="ARBA00022692"/>
    </source>
</evidence>
<keyword evidence="3" id="KW-0547">Nucleotide-binding</keyword>
<keyword evidence="6 8" id="KW-0472">Membrane</keyword>
<feature type="domain" description="ABC transporter" evidence="9">
    <location>
        <begin position="363"/>
        <end position="597"/>
    </location>
</feature>
<dbReference type="SUPFAM" id="SSF52540">
    <property type="entry name" value="P-loop containing nucleoside triphosphate hydrolases"/>
    <property type="match status" value="1"/>
</dbReference>
<dbReference type="PROSITE" id="PS50893">
    <property type="entry name" value="ABC_TRANSPORTER_2"/>
    <property type="match status" value="1"/>
</dbReference>
<evidence type="ECO:0000259" key="10">
    <source>
        <dbReference type="PROSITE" id="PS50929"/>
    </source>
</evidence>
<dbReference type="GO" id="GO:0005524">
    <property type="term" value="F:ATP binding"/>
    <property type="evidence" value="ECO:0007669"/>
    <property type="project" value="UniProtKB-KW"/>
</dbReference>
<dbReference type="Proteomes" id="UP001620597">
    <property type="component" value="Unassembled WGS sequence"/>
</dbReference>
<evidence type="ECO:0000256" key="4">
    <source>
        <dbReference type="ARBA" id="ARBA00022840"/>
    </source>
</evidence>
<feature type="transmembrane region" description="Helical" evidence="8">
    <location>
        <begin position="306"/>
        <end position="325"/>
    </location>
</feature>
<protein>
    <submittedName>
        <fullName evidence="11">ABC transporter ATP-binding protein/permease</fullName>
    </submittedName>
</protein>
<name>A0ABW8NN61_9GAMM</name>
<feature type="domain" description="ABC transmembrane type-1" evidence="10">
    <location>
        <begin position="38"/>
        <end position="330"/>
    </location>
</feature>
<dbReference type="RefSeq" id="WP_416207292.1">
    <property type="nucleotide sequence ID" value="NZ_JBBKTX010000030.1"/>
</dbReference>
<reference evidence="11 12" key="1">
    <citation type="submission" date="2024-03" db="EMBL/GenBank/DDBJ databases">
        <title>High-quality draft genome sequence of Oceanobacter sp. wDCs-4.</title>
        <authorList>
            <person name="Dong C."/>
        </authorList>
    </citation>
    <scope>NUCLEOTIDE SEQUENCE [LARGE SCALE GENOMIC DNA]</scope>
    <source>
        <strain evidence="12">wDCs-4</strain>
    </source>
</reference>
<evidence type="ECO:0000256" key="7">
    <source>
        <dbReference type="SAM" id="MobiDB-lite"/>
    </source>
</evidence>
<dbReference type="EMBL" id="JBBKTX010000030">
    <property type="protein sequence ID" value="MFK4754429.1"/>
    <property type="molecule type" value="Genomic_DNA"/>
</dbReference>
<dbReference type="InterPro" id="IPR027417">
    <property type="entry name" value="P-loop_NTPase"/>
</dbReference>
<feature type="transmembrane region" description="Helical" evidence="8">
    <location>
        <begin position="186"/>
        <end position="203"/>
    </location>
</feature>
<dbReference type="SUPFAM" id="SSF90123">
    <property type="entry name" value="ABC transporter transmembrane region"/>
    <property type="match status" value="1"/>
</dbReference>
<evidence type="ECO:0000256" key="8">
    <source>
        <dbReference type="SAM" id="Phobius"/>
    </source>
</evidence>
<keyword evidence="12" id="KW-1185">Reference proteome</keyword>
<dbReference type="InterPro" id="IPR036640">
    <property type="entry name" value="ABC1_TM_sf"/>
</dbReference>
<sequence>MKSFSSAHGYDPVPPARKGWDWLPTLLPYLFEFRWRVIVALLCLVGAKLASVGMPFLLKHQVDTLNQLPAGGVPAGEWWLWFPLGLLLAYGLARLMSVLFGELRDLVFGRVSERAMRRMALRVFRHLHSLSLAFHLDRQTGALQRDIERGVQGISFLLRFIIFSILPTVLELLLVIGLLLFNYPPVFALITALAVVVYVAYSFRMTEWRTQYVREANRMDSTTHARALDSLLNYETVKYFNAEPREAQLYDDSLAEWEQARQKNRYTLFGLNAGQALIISVAMLSMLMFAAWYVVQGTMTIGDFTLVNAFMFQLFLPLNFLGFVYRELKASMANIERMFELLDEQSAVKDEGTAAFNLKGGEVTFRQVSFSYRDDYQVLDQLDLTIPAGKTLAVVGGSGAGKSTLTRLLFRFYDPAAGEILIDGQPIDQLPQAVLRASLGMVPQDTVLFNDTLKNNLLYARPDASDEELQQVITMAHLDSLVQRHTDGWHIVVGERGLKLSGGEKQRIAIARMLLKRPAIMLFDEATSSLDSHTERGIMDAIRQVSKGHTTLIIAHRLSTVVDADEIAVMDGGRIVERGSHVRLLSQQGRYAALWQAQQHQHQHQHQQQPDSGDVMADDIQAGDGNVE</sequence>
<evidence type="ECO:0000259" key="9">
    <source>
        <dbReference type="PROSITE" id="PS50893"/>
    </source>
</evidence>
<dbReference type="Gene3D" id="1.20.1560.10">
    <property type="entry name" value="ABC transporter type 1, transmembrane domain"/>
    <property type="match status" value="1"/>
</dbReference>
<dbReference type="CDD" id="cd18582">
    <property type="entry name" value="ABC_6TM_ATM1_ABCB7"/>
    <property type="match status" value="1"/>
</dbReference>
<evidence type="ECO:0000256" key="5">
    <source>
        <dbReference type="ARBA" id="ARBA00022989"/>
    </source>
</evidence>
<dbReference type="PROSITE" id="PS50929">
    <property type="entry name" value="ABC_TM1F"/>
    <property type="match status" value="1"/>
</dbReference>
<dbReference type="PANTHER" id="PTHR24221">
    <property type="entry name" value="ATP-BINDING CASSETTE SUB-FAMILY B"/>
    <property type="match status" value="1"/>
</dbReference>
<dbReference type="PANTHER" id="PTHR24221:SF632">
    <property type="entry name" value="ATP-DEPENDENT LIPID A-CORE FLIPPASE"/>
    <property type="match status" value="1"/>
</dbReference>
<evidence type="ECO:0000256" key="1">
    <source>
        <dbReference type="ARBA" id="ARBA00004651"/>
    </source>
</evidence>
<dbReference type="InterPro" id="IPR003593">
    <property type="entry name" value="AAA+_ATPase"/>
</dbReference>